<dbReference type="Gene3D" id="1.10.10.1070">
    <property type="entry name" value="Zinc finger, BED domain-containing"/>
    <property type="match status" value="1"/>
</dbReference>
<dbReference type="PANTHER" id="PTHR46481:SF10">
    <property type="entry name" value="ZINC FINGER BED DOMAIN-CONTAINING PROTEIN 39"/>
    <property type="match status" value="1"/>
</dbReference>
<dbReference type="Pfam" id="PF05699">
    <property type="entry name" value="Dimer_Tnp_hAT"/>
    <property type="match status" value="1"/>
</dbReference>
<organism evidence="8 9">
    <name type="scientific">Pygocentrus nattereri</name>
    <name type="common">Red-bellied piranha</name>
    <dbReference type="NCBI Taxonomy" id="42514"/>
    <lineage>
        <taxon>Eukaryota</taxon>
        <taxon>Metazoa</taxon>
        <taxon>Chordata</taxon>
        <taxon>Craniata</taxon>
        <taxon>Vertebrata</taxon>
        <taxon>Euteleostomi</taxon>
        <taxon>Actinopterygii</taxon>
        <taxon>Neopterygii</taxon>
        <taxon>Teleostei</taxon>
        <taxon>Ostariophysi</taxon>
        <taxon>Characiformes</taxon>
        <taxon>Characoidei</taxon>
        <taxon>Pygocentrus</taxon>
    </lineage>
</organism>
<feature type="compositionally biased region" description="Polar residues" evidence="6">
    <location>
        <begin position="576"/>
        <end position="592"/>
    </location>
</feature>
<dbReference type="InterPro" id="IPR008906">
    <property type="entry name" value="HATC_C_dom"/>
</dbReference>
<comment type="subcellular location">
    <subcellularLocation>
        <location evidence="1">Nucleus</location>
    </subcellularLocation>
</comment>
<evidence type="ECO:0000256" key="3">
    <source>
        <dbReference type="ARBA" id="ARBA00022771"/>
    </source>
</evidence>
<evidence type="ECO:0000313" key="9">
    <source>
        <dbReference type="Proteomes" id="UP001501920"/>
    </source>
</evidence>
<dbReference type="GO" id="GO:0046983">
    <property type="term" value="F:protein dimerization activity"/>
    <property type="evidence" value="ECO:0007669"/>
    <property type="project" value="InterPro"/>
</dbReference>
<dbReference type="OrthoDB" id="10057873at2759"/>
<reference evidence="8 9" key="1">
    <citation type="submission" date="2020-10" db="EMBL/GenBank/DDBJ databases">
        <title>Pygocentrus nattereri (red-bellied piranha) genome, fPygNat1, primary haplotype.</title>
        <authorList>
            <person name="Myers G."/>
            <person name="Meyer A."/>
            <person name="Karagic N."/>
            <person name="Pippel M."/>
            <person name="Winkler S."/>
            <person name="Tracey A."/>
            <person name="Wood J."/>
            <person name="Formenti G."/>
            <person name="Howe K."/>
            <person name="Fedrigo O."/>
            <person name="Jarvis E.D."/>
        </authorList>
    </citation>
    <scope>NUCLEOTIDE SEQUENCE [LARGE SCALE GENOMIC DNA]</scope>
</reference>
<dbReference type="InterPro" id="IPR052035">
    <property type="entry name" value="ZnF_BED_domain_contain"/>
</dbReference>
<evidence type="ECO:0000256" key="6">
    <source>
        <dbReference type="SAM" id="MobiDB-lite"/>
    </source>
</evidence>
<dbReference type="GO" id="GO:0008270">
    <property type="term" value="F:zinc ion binding"/>
    <property type="evidence" value="ECO:0007669"/>
    <property type="project" value="UniProtKB-KW"/>
</dbReference>
<dbReference type="OMA" id="LISHMKR"/>
<dbReference type="PANTHER" id="PTHR46481">
    <property type="entry name" value="ZINC FINGER BED DOMAIN-CONTAINING PROTEIN 4"/>
    <property type="match status" value="1"/>
</dbReference>
<feature type="domain" description="HAT C-terminal dimerisation" evidence="7">
    <location>
        <begin position="621"/>
        <end position="692"/>
    </location>
</feature>
<keyword evidence="3" id="KW-0863">Zinc-finger</keyword>
<protein>
    <submittedName>
        <fullName evidence="8">Si:dkey-109j17.5</fullName>
    </submittedName>
</protein>
<dbReference type="Ensembl" id="ENSPNAT00000000907.2">
    <property type="protein sequence ID" value="ENSPNAP00000028073.2"/>
    <property type="gene ID" value="ENSPNAG00000013655.2"/>
</dbReference>
<dbReference type="GO" id="GO:0005634">
    <property type="term" value="C:nucleus"/>
    <property type="evidence" value="ECO:0007669"/>
    <property type="project" value="UniProtKB-SubCell"/>
</dbReference>
<keyword evidence="2" id="KW-0479">Metal-binding</keyword>
<dbReference type="GeneTree" id="ENSGT00940000161131"/>
<dbReference type="InterPro" id="IPR012337">
    <property type="entry name" value="RNaseH-like_sf"/>
</dbReference>
<proteinExistence type="predicted"/>
<dbReference type="Proteomes" id="UP001501920">
    <property type="component" value="Chromosome 9"/>
</dbReference>
<feature type="region of interest" description="Disordered" evidence="6">
    <location>
        <begin position="330"/>
        <end position="357"/>
    </location>
</feature>
<keyword evidence="9" id="KW-1185">Reference proteome</keyword>
<feature type="region of interest" description="Disordered" evidence="6">
    <location>
        <begin position="573"/>
        <end position="593"/>
    </location>
</feature>
<reference evidence="8" key="3">
    <citation type="submission" date="2025-09" db="UniProtKB">
        <authorList>
            <consortium name="Ensembl"/>
        </authorList>
    </citation>
    <scope>IDENTIFICATION</scope>
</reference>
<keyword evidence="5" id="KW-0539">Nucleus</keyword>
<sequence>MGRKGKVGFYAWRFRRHFTIQEERGNNLYVQCNLCLPTKNVLSTPKTSCSNLKKHLDVKSPMASNSRVSILDYFNIVFEGENGKIESNCKACGTRIQAKRTVTSNFVTHLKVMRWFLRKKDVKREAYASGTVHTYAPMRDASRTATQSGSGTGKFDRSDPRQSLISETIAKMIIRDLQPVQIVENEGFRELLQLLEPRYVPEPSHYIQQQLLPAYAYQVQVATKLALSGAESCSVTLDLWRSNAVSLNGGSGYMGVTCHFITTDWQIKSALLACLPLPSQFDTQRMLNDFDEISHANGISGRVFRIVLDPSSYESRSAFRLPGFYLHGNGDVDDEEEEDSSDEETGPGVGKEDVGGAEEDNSVNQFLARCRIDCFARSLGQCVREGIRSSPHLSITLTKAACFYNYIIATVTAEKLAQVFSPGNGQGPSASDRHWNTQLKTMRQMLESVDFLEDIVDRNDLALNSVEKAMLRELVEVLEPFEEATDMVKGDKHVSISLALPSVLGLRKHLAEIVTHQCTGIVTGLSQALDRRLTGILEDPLYVTATTLDPQFKLSWSSDRDWHKQVLLEEVGKHTQAVSPPEQSLDTQPSPSKRSRLFSFIKQRPTTQAKSMEQELSAYLLEEPTDEDPLQYWKRKSIDFPLLSQVAKKVFTVPATATTVERIFSVVGKTLRPERCRPLPKNLETLIYLKANYSILSLCL</sequence>
<dbReference type="SUPFAM" id="SSF53098">
    <property type="entry name" value="Ribonuclease H-like"/>
    <property type="match status" value="1"/>
</dbReference>
<keyword evidence="4" id="KW-0862">Zinc</keyword>
<dbReference type="AlphaFoldDB" id="A0A3B4DX60"/>
<evidence type="ECO:0000256" key="5">
    <source>
        <dbReference type="ARBA" id="ARBA00023242"/>
    </source>
</evidence>
<feature type="compositionally biased region" description="Acidic residues" evidence="6">
    <location>
        <begin position="331"/>
        <end position="345"/>
    </location>
</feature>
<evidence type="ECO:0000259" key="7">
    <source>
        <dbReference type="Pfam" id="PF05699"/>
    </source>
</evidence>
<name>A0A3B4DX60_PYGNA</name>
<evidence type="ECO:0000256" key="1">
    <source>
        <dbReference type="ARBA" id="ARBA00004123"/>
    </source>
</evidence>
<evidence type="ECO:0000256" key="4">
    <source>
        <dbReference type="ARBA" id="ARBA00022833"/>
    </source>
</evidence>
<dbReference type="SUPFAM" id="SSF140996">
    <property type="entry name" value="Hermes dimerisation domain"/>
    <property type="match status" value="1"/>
</dbReference>
<accession>A0A3B4DX60</accession>
<reference evidence="8" key="2">
    <citation type="submission" date="2025-08" db="UniProtKB">
        <authorList>
            <consortium name="Ensembl"/>
        </authorList>
    </citation>
    <scope>IDENTIFICATION</scope>
</reference>
<evidence type="ECO:0000256" key="2">
    <source>
        <dbReference type="ARBA" id="ARBA00022723"/>
    </source>
</evidence>
<evidence type="ECO:0000313" key="8">
    <source>
        <dbReference type="Ensembl" id="ENSPNAP00000028073.2"/>
    </source>
</evidence>